<evidence type="ECO:0000313" key="1">
    <source>
        <dbReference type="EMBL" id="KKZ14003.1"/>
    </source>
</evidence>
<dbReference type="Proteomes" id="UP000035037">
    <property type="component" value="Unassembled WGS sequence"/>
</dbReference>
<evidence type="ECO:0000313" key="2">
    <source>
        <dbReference type="Proteomes" id="UP000035037"/>
    </source>
</evidence>
<protein>
    <submittedName>
        <fullName evidence="1">Uncharacterized protein</fullName>
    </submittedName>
</protein>
<accession>A0A0G8AY92</accession>
<dbReference type="PATRIC" id="fig|1608419.3.peg.1909"/>
<reference evidence="1 2" key="1">
    <citation type="submission" date="2015-02" db="EMBL/GenBank/DDBJ databases">
        <authorList>
            <person name="Slaby B."/>
            <person name="Hentschel U."/>
        </authorList>
    </citation>
    <scope>NUCLEOTIDE SEQUENCE [LARGE SCALE GENOMIC DNA]</scope>
    <source>
        <strain evidence="1">15L</strain>
    </source>
</reference>
<gene>
    <name evidence="1" type="ORF">TQ37_02520</name>
</gene>
<name>A0A0G8AY92_9SYNE</name>
<dbReference type="EMBL" id="JYFQ01000057">
    <property type="protein sequence ID" value="KKZ14003.1"/>
    <property type="molecule type" value="Genomic_DNA"/>
</dbReference>
<sequence>MWNRNFLFRAHEAVPLHETENDVFHETDPALDSSGLTMDKYISVWLQGEGENDEPLAYTNVYVRTATLDPVKKVGFLQPLQGRSHQIRQMLSPGQKAFLKDWLKNTNPTAWEEADEHFQNIFESE</sequence>
<reference evidence="1 2" key="2">
    <citation type="submission" date="2015-05" db="EMBL/GenBank/DDBJ databases">
        <title>Lifestyle Evolution in Cyanobacterial Symbionts of Sponges.</title>
        <authorList>
            <person name="Burgsdorf I."/>
            <person name="Slaby B.M."/>
            <person name="Handley K.M."/>
            <person name="Haber M."/>
            <person name="Blom J."/>
            <person name="Marshall C.W."/>
            <person name="Gilbert J.A."/>
            <person name="Hentschel U."/>
            <person name="Steindler L."/>
        </authorList>
    </citation>
    <scope>NUCLEOTIDE SEQUENCE [LARGE SCALE GENOMIC DNA]</scope>
    <source>
        <strain evidence="1">15L</strain>
    </source>
</reference>
<proteinExistence type="predicted"/>
<organism evidence="1 2">
    <name type="scientific">Candidatus Synechococcus spongiarum 15L</name>
    <dbReference type="NCBI Taxonomy" id="1608419"/>
    <lineage>
        <taxon>Bacteria</taxon>
        <taxon>Bacillati</taxon>
        <taxon>Cyanobacteriota</taxon>
        <taxon>Cyanophyceae</taxon>
        <taxon>Synechococcales</taxon>
        <taxon>Synechococcaceae</taxon>
        <taxon>Synechococcus</taxon>
    </lineage>
</organism>
<dbReference type="AlphaFoldDB" id="A0A0G8AY92"/>
<comment type="caution">
    <text evidence="1">The sequence shown here is derived from an EMBL/GenBank/DDBJ whole genome shotgun (WGS) entry which is preliminary data.</text>
</comment>